<dbReference type="OrthoDB" id="2427078at2759"/>
<comment type="caution">
    <text evidence="5">The sequence shown here is derived from an EMBL/GenBank/DDBJ whole genome shotgun (WGS) entry which is preliminary data.</text>
</comment>
<evidence type="ECO:0000313" key="6">
    <source>
        <dbReference type="Proteomes" id="UP000266673"/>
    </source>
</evidence>
<reference evidence="5 6" key="1">
    <citation type="submission" date="2018-06" db="EMBL/GenBank/DDBJ databases">
        <title>Comparative genomics reveals the genomic features of Rhizophagus irregularis, R. cerebriforme, R. diaphanum and Gigaspora rosea, and their symbiotic lifestyle signature.</title>
        <authorList>
            <person name="Morin E."/>
            <person name="San Clemente H."/>
            <person name="Chen E.C.H."/>
            <person name="De La Providencia I."/>
            <person name="Hainaut M."/>
            <person name="Kuo A."/>
            <person name="Kohler A."/>
            <person name="Murat C."/>
            <person name="Tang N."/>
            <person name="Roy S."/>
            <person name="Loubradou J."/>
            <person name="Henrissat B."/>
            <person name="Grigoriev I.V."/>
            <person name="Corradi N."/>
            <person name="Roux C."/>
            <person name="Martin F.M."/>
        </authorList>
    </citation>
    <scope>NUCLEOTIDE SEQUENCE [LARGE SCALE GENOMIC DNA]</scope>
    <source>
        <strain evidence="5 6">DAOM 194757</strain>
    </source>
</reference>
<comment type="similarity">
    <text evidence="1">Belongs to the CAND family.</text>
</comment>
<evidence type="ECO:0000256" key="2">
    <source>
        <dbReference type="ARBA" id="ARBA00022737"/>
    </source>
</evidence>
<evidence type="ECO:0000259" key="4">
    <source>
        <dbReference type="Pfam" id="PF08623"/>
    </source>
</evidence>
<organism evidence="5 6">
    <name type="scientific">Gigaspora rosea</name>
    <dbReference type="NCBI Taxonomy" id="44941"/>
    <lineage>
        <taxon>Eukaryota</taxon>
        <taxon>Fungi</taxon>
        <taxon>Fungi incertae sedis</taxon>
        <taxon>Mucoromycota</taxon>
        <taxon>Glomeromycotina</taxon>
        <taxon>Glomeromycetes</taxon>
        <taxon>Diversisporales</taxon>
        <taxon>Gigasporaceae</taxon>
        <taxon>Gigaspora</taxon>
    </lineage>
</organism>
<keyword evidence="2" id="KW-0677">Repeat</keyword>
<accession>A0A397W386</accession>
<dbReference type="InterPro" id="IPR011989">
    <property type="entry name" value="ARM-like"/>
</dbReference>
<dbReference type="InterPro" id="IPR013932">
    <property type="entry name" value="TATA-bd_TIP120"/>
</dbReference>
<feature type="domain" description="TATA-binding protein interacting (TIP20)" evidence="4">
    <location>
        <begin position="4"/>
        <end position="81"/>
    </location>
</feature>
<dbReference type="GO" id="GO:0010265">
    <property type="term" value="P:SCF complex assembly"/>
    <property type="evidence" value="ECO:0007669"/>
    <property type="project" value="InterPro"/>
</dbReference>
<dbReference type="Gene3D" id="1.25.10.10">
    <property type="entry name" value="Leucine-rich Repeat Variant"/>
    <property type="match status" value="1"/>
</dbReference>
<dbReference type="SUPFAM" id="SSF48371">
    <property type="entry name" value="ARM repeat"/>
    <property type="match status" value="1"/>
</dbReference>
<dbReference type="EMBL" id="QKWP01000064">
    <property type="protein sequence ID" value="RIB28492.1"/>
    <property type="molecule type" value="Genomic_DNA"/>
</dbReference>
<dbReference type="AlphaFoldDB" id="A0A397W386"/>
<dbReference type="InterPro" id="IPR016024">
    <property type="entry name" value="ARM-type_fold"/>
</dbReference>
<evidence type="ECO:0000256" key="1">
    <source>
        <dbReference type="ARBA" id="ARBA00007657"/>
    </source>
</evidence>
<sequence>MYVQLLETCLDKLEIFNFLTCMIEGLSDQHDIAILSHTMLIQLAHVAPTAISQKLDETVEPLKAPLSCRMKDNAVKSEIDK</sequence>
<evidence type="ECO:0000313" key="5">
    <source>
        <dbReference type="EMBL" id="RIB28492.1"/>
    </source>
</evidence>
<name>A0A397W386_9GLOM</name>
<dbReference type="Proteomes" id="UP000266673">
    <property type="component" value="Unassembled WGS sequence"/>
</dbReference>
<keyword evidence="3" id="KW-0833">Ubl conjugation pathway</keyword>
<proteinExistence type="inferred from homology"/>
<dbReference type="Pfam" id="PF08623">
    <property type="entry name" value="TIP120"/>
    <property type="match status" value="1"/>
</dbReference>
<dbReference type="InterPro" id="IPR039852">
    <property type="entry name" value="CAND1/CAND2"/>
</dbReference>
<protein>
    <submittedName>
        <fullName evidence="5">TATA-binding protein interacting</fullName>
    </submittedName>
</protein>
<evidence type="ECO:0000256" key="3">
    <source>
        <dbReference type="ARBA" id="ARBA00022786"/>
    </source>
</evidence>
<dbReference type="PANTHER" id="PTHR12696">
    <property type="entry name" value="TIP120"/>
    <property type="match status" value="1"/>
</dbReference>
<dbReference type="STRING" id="44941.A0A397W386"/>
<gene>
    <name evidence="5" type="ORF">C2G38_2157828</name>
</gene>
<keyword evidence="6" id="KW-1185">Reference proteome</keyword>